<protein>
    <submittedName>
        <fullName evidence="1">Uncharacterized protein</fullName>
    </submittedName>
</protein>
<comment type="caution">
    <text evidence="1">The sequence shown here is derived from an EMBL/GenBank/DDBJ whole genome shotgun (WGS) entry which is preliminary data.</text>
</comment>
<reference evidence="1 2" key="1">
    <citation type="submission" date="2021-01" db="EMBL/GenBank/DDBJ databases">
        <title>Whole genome shotgun sequence of Actinoplanes durhamensis NBRC 14914.</title>
        <authorList>
            <person name="Komaki H."/>
            <person name="Tamura T."/>
        </authorList>
    </citation>
    <scope>NUCLEOTIDE SEQUENCE [LARGE SCALE GENOMIC DNA]</scope>
    <source>
        <strain evidence="1 2">NBRC 14914</strain>
    </source>
</reference>
<accession>A0ABQ3YRV3</accession>
<sequence length="40" mass="4104">MTEQALSTADTIGQRLVTYTAPAGSPSAEALTLLAQLVGR</sequence>
<keyword evidence="2" id="KW-1185">Reference proteome</keyword>
<organism evidence="1 2">
    <name type="scientific">Paractinoplanes durhamensis</name>
    <dbReference type="NCBI Taxonomy" id="113563"/>
    <lineage>
        <taxon>Bacteria</taxon>
        <taxon>Bacillati</taxon>
        <taxon>Actinomycetota</taxon>
        <taxon>Actinomycetes</taxon>
        <taxon>Micromonosporales</taxon>
        <taxon>Micromonosporaceae</taxon>
        <taxon>Paractinoplanes</taxon>
    </lineage>
</organism>
<name>A0ABQ3YRV3_9ACTN</name>
<proteinExistence type="predicted"/>
<evidence type="ECO:0000313" key="1">
    <source>
        <dbReference type="EMBL" id="GIE00268.1"/>
    </source>
</evidence>
<dbReference type="EMBL" id="BOML01000013">
    <property type="protein sequence ID" value="GIE00268.1"/>
    <property type="molecule type" value="Genomic_DNA"/>
</dbReference>
<gene>
    <name evidence="1" type="ORF">Adu01nite_16180</name>
</gene>
<dbReference type="Proteomes" id="UP000637628">
    <property type="component" value="Unassembled WGS sequence"/>
</dbReference>
<evidence type="ECO:0000313" key="2">
    <source>
        <dbReference type="Proteomes" id="UP000637628"/>
    </source>
</evidence>